<name>A0A8X7BHL4_TRICX</name>
<comment type="caution">
    <text evidence="1">The sequence shown here is derived from an EMBL/GenBank/DDBJ whole genome shotgun (WGS) entry which is preliminary data.</text>
</comment>
<evidence type="ECO:0000313" key="2">
    <source>
        <dbReference type="Proteomes" id="UP000887159"/>
    </source>
</evidence>
<gene>
    <name evidence="1" type="ORF">TNCV_4694341</name>
</gene>
<accession>A0A8X7BHL4</accession>
<dbReference type="AlphaFoldDB" id="A0A8X7BHL4"/>
<organism evidence="1 2">
    <name type="scientific">Trichonephila clavipes</name>
    <name type="common">Golden silk orbweaver</name>
    <name type="synonym">Nephila clavipes</name>
    <dbReference type="NCBI Taxonomy" id="2585209"/>
    <lineage>
        <taxon>Eukaryota</taxon>
        <taxon>Metazoa</taxon>
        <taxon>Ecdysozoa</taxon>
        <taxon>Arthropoda</taxon>
        <taxon>Chelicerata</taxon>
        <taxon>Arachnida</taxon>
        <taxon>Araneae</taxon>
        <taxon>Araneomorphae</taxon>
        <taxon>Entelegynae</taxon>
        <taxon>Araneoidea</taxon>
        <taxon>Nephilidae</taxon>
        <taxon>Trichonephila</taxon>
    </lineage>
</organism>
<sequence>MVWCRELSNEDEWGVMAVSNDWWWCRLSGIIDDDHDDAGVWEWSRVSMLVSDTSSLAGLGVKGAFSVIVVVGLAVSVDECLNTFDLAVRLVGLTALKTYGCHMAIVGSVIKVIALKALGHPFAFKAFDDY</sequence>
<evidence type="ECO:0000313" key="1">
    <source>
        <dbReference type="EMBL" id="GFY31590.1"/>
    </source>
</evidence>
<proteinExistence type="predicted"/>
<protein>
    <submittedName>
        <fullName evidence="1">Uncharacterized protein</fullName>
    </submittedName>
</protein>
<keyword evidence="2" id="KW-1185">Reference proteome</keyword>
<dbReference type="EMBL" id="BMAU01021399">
    <property type="protein sequence ID" value="GFY31590.1"/>
    <property type="molecule type" value="Genomic_DNA"/>
</dbReference>
<dbReference type="Proteomes" id="UP000887159">
    <property type="component" value="Unassembled WGS sequence"/>
</dbReference>
<reference evidence="1" key="1">
    <citation type="submission" date="2020-08" db="EMBL/GenBank/DDBJ databases">
        <title>Multicomponent nature underlies the extraordinary mechanical properties of spider dragline silk.</title>
        <authorList>
            <person name="Kono N."/>
            <person name="Nakamura H."/>
            <person name="Mori M."/>
            <person name="Yoshida Y."/>
            <person name="Ohtoshi R."/>
            <person name="Malay A.D."/>
            <person name="Moran D.A.P."/>
            <person name="Tomita M."/>
            <person name="Numata K."/>
            <person name="Arakawa K."/>
        </authorList>
    </citation>
    <scope>NUCLEOTIDE SEQUENCE</scope>
</reference>